<evidence type="ECO:0000256" key="3">
    <source>
        <dbReference type="ARBA" id="ARBA00023125"/>
    </source>
</evidence>
<dbReference type="SUPFAM" id="SSF100950">
    <property type="entry name" value="NagB/RpiA/CoA transferase-like"/>
    <property type="match status" value="1"/>
</dbReference>
<evidence type="ECO:0000256" key="2">
    <source>
        <dbReference type="ARBA" id="ARBA00023015"/>
    </source>
</evidence>
<dbReference type="Gene3D" id="3.40.50.1360">
    <property type="match status" value="1"/>
</dbReference>
<evidence type="ECO:0000313" key="6">
    <source>
        <dbReference type="EMBL" id="AAV42782.1"/>
    </source>
</evidence>
<proteinExistence type="inferred from homology"/>
<dbReference type="KEGG" id="lac:LBA0925"/>
<dbReference type="BioCyc" id="LACI272621:G1G49-932-MONOMER"/>
<dbReference type="Proteomes" id="UP000006381">
    <property type="component" value="Chromosome"/>
</dbReference>
<dbReference type="InterPro" id="IPR037171">
    <property type="entry name" value="NagB/RpiA_transferase-like"/>
</dbReference>
<organism evidence="7">
    <name type="scientific">Lactobacillus acidophilus (strain ATCC 700396 / NCK56 / N2 / NCFM)</name>
    <dbReference type="NCBI Taxonomy" id="272621"/>
    <lineage>
        <taxon>Bacteria</taxon>
        <taxon>Bacillati</taxon>
        <taxon>Bacillota</taxon>
        <taxon>Bacilli</taxon>
        <taxon>Lactobacillales</taxon>
        <taxon>Lactobacillaceae</taxon>
        <taxon>Lactobacillus</taxon>
    </lineage>
</organism>
<keyword evidence="2" id="KW-0805">Transcription regulation</keyword>
<dbReference type="Pfam" id="PF04198">
    <property type="entry name" value="Sugar-bind"/>
    <property type="match status" value="1"/>
</dbReference>
<dbReference type="STRING" id="272621.LBA0925"/>
<dbReference type="InterPro" id="IPR051054">
    <property type="entry name" value="SorC_transcr_regulators"/>
</dbReference>
<dbReference type="Gene3D" id="1.10.10.10">
    <property type="entry name" value="Winged helix-like DNA-binding domain superfamily/Winged helix DNA-binding domain"/>
    <property type="match status" value="1"/>
</dbReference>
<dbReference type="GeneID" id="93289955"/>
<feature type="domain" description="Sugar-binding" evidence="5">
    <location>
        <begin position="61"/>
        <end position="308"/>
    </location>
</feature>
<dbReference type="OrthoDB" id="58802at2"/>
<keyword evidence="7" id="KW-1185">Reference proteome</keyword>
<dbReference type="GO" id="GO:0030246">
    <property type="term" value="F:carbohydrate binding"/>
    <property type="evidence" value="ECO:0007669"/>
    <property type="project" value="InterPro"/>
</dbReference>
<dbReference type="AlphaFoldDB" id="Q5FKJ2"/>
<dbReference type="PATRIC" id="fig|272621.13.peg.882"/>
<dbReference type="InterPro" id="IPR007324">
    <property type="entry name" value="Sugar-bd_dom_put"/>
</dbReference>
<evidence type="ECO:0000256" key="1">
    <source>
        <dbReference type="ARBA" id="ARBA00010466"/>
    </source>
</evidence>
<keyword evidence="4" id="KW-0804">Transcription</keyword>
<evidence type="ECO:0000259" key="5">
    <source>
        <dbReference type="Pfam" id="PF04198"/>
    </source>
</evidence>
<reference evidence="6 7" key="1">
    <citation type="journal article" date="2005" name="Proc. Natl. Acad. Sci. U.S.A.">
        <title>Complete genome sequence of the probiotic lactic acid bacterium Lactobacillus acidophilus NCFM.</title>
        <authorList>
            <person name="Altermann E."/>
            <person name="Russell W.M."/>
            <person name="Azcarate-Peril M.A."/>
            <person name="Barrangou R."/>
            <person name="Buck B.L."/>
            <person name="McAuliffe O."/>
            <person name="Souther N."/>
            <person name="Dobson A."/>
            <person name="Duong T."/>
            <person name="Callanan M."/>
            <person name="Lick S."/>
            <person name="Hamrick A."/>
            <person name="Cano R."/>
            <person name="Klaenhammer T.R."/>
        </authorList>
    </citation>
    <scope>NUCLEOTIDE SEQUENCE [LARGE SCALE GENOMIC DNA]</scope>
    <source>
        <strain evidence="7">ATCC 700396 / NCK56 / N2 / NCFM</strain>
    </source>
</reference>
<dbReference type="EMBL" id="CP000033">
    <property type="protein sequence ID" value="AAV42782.1"/>
    <property type="molecule type" value="Genomic_DNA"/>
</dbReference>
<accession>Q5FKJ2</accession>
<protein>
    <submittedName>
        <fullName evidence="6">Transcriptional regulator</fullName>
    </submittedName>
</protein>
<keyword evidence="3" id="KW-0238">DNA-binding</keyword>
<evidence type="ECO:0000256" key="4">
    <source>
        <dbReference type="ARBA" id="ARBA00023163"/>
    </source>
</evidence>
<dbReference type="GO" id="GO:0003677">
    <property type="term" value="F:DNA binding"/>
    <property type="evidence" value="ECO:0007669"/>
    <property type="project" value="UniProtKB-KW"/>
</dbReference>
<dbReference type="HOGENOM" id="CLU_054506_1_1_9"/>
<sequence>MTQLSDEELASIAHDFYLSKLNIAEISEKYDLSRYIITKALEDAEQRGIVKIQITQGIKRNQVLEREFQKRFGLKEAFILQSYEDKDENNEIVVKFAAKEIEMYLQKTHVAGISWGATMRGVINDFNEKNFDNLYLIQLLGHPINSNRRKNPLTQEAAEKLHAHSLTLPGPLYVVNPKIIPALKHEPYFKVIENCYHNLDLLFTGLGTIQSFDVNQFLDENYGPRLFQNIPKDDIAGMILGRPYDINGKFFEGFEQHICGISMEDIMATPIRFCIVRNRFKSDALLGALRSGVITHLVTNDDIANRVLQNSY</sequence>
<comment type="similarity">
    <text evidence="1">Belongs to the SorC transcriptional regulatory family.</text>
</comment>
<dbReference type="InterPro" id="IPR036388">
    <property type="entry name" value="WH-like_DNA-bd_sf"/>
</dbReference>
<evidence type="ECO:0000313" key="7">
    <source>
        <dbReference type="Proteomes" id="UP000006381"/>
    </source>
</evidence>
<dbReference type="PANTHER" id="PTHR34294:SF1">
    <property type="entry name" value="TRANSCRIPTIONAL REGULATOR LSRR"/>
    <property type="match status" value="1"/>
</dbReference>
<gene>
    <name evidence="6" type="ordered locus">LBA0925</name>
</gene>
<name>Q5FKJ2_LACAC</name>
<dbReference type="eggNOG" id="COG2390">
    <property type="taxonomic scope" value="Bacteria"/>
</dbReference>
<dbReference type="PANTHER" id="PTHR34294">
    <property type="entry name" value="TRANSCRIPTIONAL REGULATOR-RELATED"/>
    <property type="match status" value="1"/>
</dbReference>
<dbReference type="RefSeq" id="WP_003547030.1">
    <property type="nucleotide sequence ID" value="NC_006814.3"/>
</dbReference>